<keyword evidence="2" id="KW-1185">Reference proteome</keyword>
<proteinExistence type="predicted"/>
<dbReference type="InterPro" id="IPR036291">
    <property type="entry name" value="NAD(P)-bd_dom_sf"/>
</dbReference>
<name>A0A1B2IV89_9LACO</name>
<reference evidence="1 2" key="1">
    <citation type="submission" date="2016-03" db="EMBL/GenBank/DDBJ databases">
        <title>Pediococcus and Lactobacillus from brewery environment - whole genome sequencing and assembly.</title>
        <authorList>
            <person name="Behr J."/>
            <person name="Geissler A.J."/>
            <person name="Vogel R.F."/>
        </authorList>
    </citation>
    <scope>NUCLEOTIDE SEQUENCE [LARGE SCALE GENOMIC DNA]</scope>
    <source>
        <strain evidence="1 2">TMW 1.1995</strain>
    </source>
</reference>
<dbReference type="SUPFAM" id="SSF51735">
    <property type="entry name" value="NAD(P)-binding Rossmann-fold domains"/>
    <property type="match status" value="1"/>
</dbReference>
<gene>
    <name evidence="1" type="ORF">AYR63_01615</name>
</gene>
<dbReference type="Proteomes" id="UP000093267">
    <property type="component" value="Chromosome"/>
</dbReference>
<protein>
    <submittedName>
        <fullName evidence="1">Uncharacterized protein</fullName>
    </submittedName>
</protein>
<dbReference type="EMBL" id="CP014924">
    <property type="protein sequence ID" value="ANZ65963.1"/>
    <property type="molecule type" value="Genomic_DNA"/>
</dbReference>
<dbReference type="OrthoDB" id="339107at2"/>
<dbReference type="RefSeq" id="WP_054708989.1">
    <property type="nucleotide sequence ID" value="NZ_CP014912.1"/>
</dbReference>
<evidence type="ECO:0000313" key="1">
    <source>
        <dbReference type="EMBL" id="ANZ65963.1"/>
    </source>
</evidence>
<dbReference type="AlphaFoldDB" id="A0A1B2IV89"/>
<sequence>MPVSYLNALDEADVIIKVLKEDSHKHAIYVLSDEIKTPNEICDIMNDVMGTDIKPVFVDADHLRDYWPSYFEGGDSFAKAAFVAMRKTYTDWGWSGNANVYHWLLGDQKPRTIRDFVTSEAQSLGIKTTGN</sequence>
<accession>A0A1B2IV89</accession>
<dbReference type="Gene3D" id="3.40.50.720">
    <property type="entry name" value="NAD(P)-binding Rossmann-like Domain"/>
    <property type="match status" value="1"/>
</dbReference>
<organism evidence="1 2">
    <name type="scientific">Secundilactobacillus paracollinoides</name>
    <dbReference type="NCBI Taxonomy" id="240427"/>
    <lineage>
        <taxon>Bacteria</taxon>
        <taxon>Bacillati</taxon>
        <taxon>Bacillota</taxon>
        <taxon>Bacilli</taxon>
        <taxon>Lactobacillales</taxon>
        <taxon>Lactobacillaceae</taxon>
        <taxon>Secundilactobacillus</taxon>
    </lineage>
</organism>
<evidence type="ECO:0000313" key="2">
    <source>
        <dbReference type="Proteomes" id="UP000093267"/>
    </source>
</evidence>